<dbReference type="AlphaFoldDB" id="A0A6P7SWJ1"/>
<keyword evidence="3" id="KW-0694">RNA-binding</keyword>
<evidence type="ECO:0000256" key="4">
    <source>
        <dbReference type="ARBA" id="ARBA00031998"/>
    </source>
</evidence>
<dbReference type="InterPro" id="IPR001253">
    <property type="entry name" value="TIF_eIF-1A"/>
</dbReference>
<feature type="compositionally biased region" description="Polar residues" evidence="5">
    <location>
        <begin position="172"/>
        <end position="181"/>
    </location>
</feature>
<dbReference type="InterPro" id="IPR039294">
    <property type="entry name" value="EIF1AD"/>
</dbReference>
<evidence type="ECO:0000256" key="2">
    <source>
        <dbReference type="ARBA" id="ARBA00020989"/>
    </source>
</evidence>
<dbReference type="KEGG" id="osn:115217144"/>
<feature type="region of interest" description="Disordered" evidence="5">
    <location>
        <begin position="148"/>
        <end position="198"/>
    </location>
</feature>
<accession>A0A6P7SWJ1</accession>
<dbReference type="Proteomes" id="UP000515154">
    <property type="component" value="Linkage group LG11"/>
</dbReference>
<gene>
    <name evidence="8" type="primary">LOC115217144</name>
</gene>
<dbReference type="GO" id="GO:0003723">
    <property type="term" value="F:RNA binding"/>
    <property type="evidence" value="ECO:0007669"/>
    <property type="project" value="UniProtKB-KW"/>
</dbReference>
<dbReference type="GO" id="GO:0005634">
    <property type="term" value="C:nucleus"/>
    <property type="evidence" value="ECO:0007669"/>
    <property type="project" value="TreeGrafter"/>
</dbReference>
<dbReference type="RefSeq" id="XP_029642617.1">
    <property type="nucleotide sequence ID" value="XM_029786757.2"/>
</dbReference>
<feature type="domain" description="S1-like" evidence="6">
    <location>
        <begin position="24"/>
        <end position="86"/>
    </location>
</feature>
<evidence type="ECO:0000256" key="5">
    <source>
        <dbReference type="SAM" id="MobiDB-lite"/>
    </source>
</evidence>
<dbReference type="GO" id="GO:0003743">
    <property type="term" value="F:translation initiation factor activity"/>
    <property type="evidence" value="ECO:0007669"/>
    <property type="project" value="InterPro"/>
</dbReference>
<protein>
    <recommendedName>
        <fullName evidence="2">Probable RNA-binding protein EIF1AD</fullName>
    </recommendedName>
    <alternativeName>
        <fullName evidence="4">Eukaryotic translation initiation factor 1A domain-containing protein</fullName>
    </alternativeName>
</protein>
<evidence type="ECO:0000256" key="3">
    <source>
        <dbReference type="ARBA" id="ARBA00022884"/>
    </source>
</evidence>
<feature type="compositionally biased region" description="Acidic residues" evidence="5">
    <location>
        <begin position="156"/>
        <end position="170"/>
    </location>
</feature>
<dbReference type="Pfam" id="PF01176">
    <property type="entry name" value="eIF-1a"/>
    <property type="match status" value="1"/>
</dbReference>
<name>A0A6P7SWJ1_9MOLL</name>
<evidence type="ECO:0000313" key="8">
    <source>
        <dbReference type="RefSeq" id="XP_029642617.1"/>
    </source>
</evidence>
<proteinExistence type="inferred from homology"/>
<keyword evidence="7" id="KW-1185">Reference proteome</keyword>
<comment type="similarity">
    <text evidence="1">Belongs to the EIF1AD family.</text>
</comment>
<dbReference type="SUPFAM" id="SSF50249">
    <property type="entry name" value="Nucleic acid-binding proteins"/>
    <property type="match status" value="1"/>
</dbReference>
<feature type="compositionally biased region" description="Basic and acidic residues" evidence="5">
    <location>
        <begin position="182"/>
        <end position="198"/>
    </location>
</feature>
<sequence>MTHITKRKYVANELLYEFVLPESNQYIVKVKHCRGNNLHEVWNEKGEELLVSMPPKFRNHFYILKGMFLIVEPIAEGVKVKAEIVRILYKEQINYIISKGVWPEAFAADVANKKDEAQIPDDMLPPSDSDEEDLGTLVNNYNRHVCPAHIPNSDSSDSEEASDNCDDNNSEIETLSNNKADSNNESKDSSDVFKTDNDQISRVSSNILDLDINKSDK</sequence>
<dbReference type="InterPro" id="IPR012340">
    <property type="entry name" value="NA-bd_OB-fold"/>
</dbReference>
<dbReference type="SMART" id="SM00652">
    <property type="entry name" value="eIF1a"/>
    <property type="match status" value="1"/>
</dbReference>
<dbReference type="PANTHER" id="PTHR21641">
    <property type="entry name" value="TRANSLATION INITIATION FACTOR-RELATED"/>
    <property type="match status" value="1"/>
</dbReference>
<dbReference type="Gene3D" id="2.40.50.140">
    <property type="entry name" value="Nucleic acid-binding proteins"/>
    <property type="match status" value="1"/>
</dbReference>
<organism evidence="7 8">
    <name type="scientific">Octopus sinensis</name>
    <name type="common">East Asian common octopus</name>
    <dbReference type="NCBI Taxonomy" id="2607531"/>
    <lineage>
        <taxon>Eukaryota</taxon>
        <taxon>Metazoa</taxon>
        <taxon>Spiralia</taxon>
        <taxon>Lophotrochozoa</taxon>
        <taxon>Mollusca</taxon>
        <taxon>Cephalopoda</taxon>
        <taxon>Coleoidea</taxon>
        <taxon>Octopodiformes</taxon>
        <taxon>Octopoda</taxon>
        <taxon>Incirrata</taxon>
        <taxon>Octopodidae</taxon>
        <taxon>Octopus</taxon>
    </lineage>
</organism>
<dbReference type="InterPro" id="IPR006196">
    <property type="entry name" value="RNA-binding_domain_S1_IF1"/>
</dbReference>
<evidence type="ECO:0000256" key="1">
    <source>
        <dbReference type="ARBA" id="ARBA00007340"/>
    </source>
</evidence>
<reference evidence="8" key="1">
    <citation type="submission" date="2025-08" db="UniProtKB">
        <authorList>
            <consortium name="RefSeq"/>
        </authorList>
    </citation>
    <scope>IDENTIFICATION</scope>
</reference>
<dbReference type="PANTHER" id="PTHR21641:SF0">
    <property type="entry name" value="RNA-BINDING PROTEIN EIF1AD-RELATED"/>
    <property type="match status" value="1"/>
</dbReference>
<evidence type="ECO:0000259" key="6">
    <source>
        <dbReference type="Pfam" id="PF01176"/>
    </source>
</evidence>
<evidence type="ECO:0000313" key="7">
    <source>
        <dbReference type="Proteomes" id="UP000515154"/>
    </source>
</evidence>